<accession>A0A815GSF7</accession>
<evidence type="ECO:0000313" key="1">
    <source>
        <dbReference type="EMBL" id="CAF1342355.1"/>
    </source>
</evidence>
<sequence>MDNNNYPLQFVNWLDKIPFDILCLIGSSLSGYDAFSFAESVSQEIMISERKFWSILGISLTSIEMDLFRICRHGDSTEGSIVVQDLDSFINNLNNRFSFSYIKHWINFSSFVIAGGAVLNCLLIEGFDSSLQDLDVFWLGGSWKSFLNEINNFKQMAHARILTEKNYYGKLIEFQLYIDQDHITLGFFQAIATKTFICYKLTNDIRDAPLYLDRCLKYNTRGFMWLCPMFYDQNLAQKPLISAKKVVDYGFQDFYFNVDVFNMQYAFLSYNLFKR</sequence>
<evidence type="ECO:0000313" key="2">
    <source>
        <dbReference type="Proteomes" id="UP000663889"/>
    </source>
</evidence>
<name>A0A815GSF7_9BILA</name>
<dbReference type="EMBL" id="CAJNOU010002696">
    <property type="protein sequence ID" value="CAF1342355.1"/>
    <property type="molecule type" value="Genomic_DNA"/>
</dbReference>
<protein>
    <submittedName>
        <fullName evidence="1">Uncharacterized protein</fullName>
    </submittedName>
</protein>
<dbReference type="Proteomes" id="UP000663889">
    <property type="component" value="Unassembled WGS sequence"/>
</dbReference>
<comment type="caution">
    <text evidence="1">The sequence shown here is derived from an EMBL/GenBank/DDBJ whole genome shotgun (WGS) entry which is preliminary data.</text>
</comment>
<organism evidence="1 2">
    <name type="scientific">Rotaria sordida</name>
    <dbReference type="NCBI Taxonomy" id="392033"/>
    <lineage>
        <taxon>Eukaryota</taxon>
        <taxon>Metazoa</taxon>
        <taxon>Spiralia</taxon>
        <taxon>Gnathifera</taxon>
        <taxon>Rotifera</taxon>
        <taxon>Eurotatoria</taxon>
        <taxon>Bdelloidea</taxon>
        <taxon>Philodinida</taxon>
        <taxon>Philodinidae</taxon>
        <taxon>Rotaria</taxon>
    </lineage>
</organism>
<reference evidence="1" key="1">
    <citation type="submission" date="2021-02" db="EMBL/GenBank/DDBJ databases">
        <authorList>
            <person name="Nowell W R."/>
        </authorList>
    </citation>
    <scope>NUCLEOTIDE SEQUENCE</scope>
</reference>
<proteinExistence type="predicted"/>
<gene>
    <name evidence="1" type="ORF">SEV965_LOCUS28412</name>
</gene>
<dbReference type="AlphaFoldDB" id="A0A815GSF7"/>